<sequence>MKIHLKRVLLDESGVTSVEYALLAAAAAVGIGAVAGDFYGKVGTFLSNIDLNGTDAGAGGETGGPPNPDGGG</sequence>
<protein>
    <recommendedName>
        <fullName evidence="4">Flp family type IVb pilin</fullName>
    </recommendedName>
</protein>
<gene>
    <name evidence="2" type="ORF">GCM10007924_18820</name>
</gene>
<keyword evidence="1" id="KW-1133">Transmembrane helix</keyword>
<evidence type="ECO:0008006" key="4">
    <source>
        <dbReference type="Google" id="ProtNLM"/>
    </source>
</evidence>
<dbReference type="Proteomes" id="UP001161409">
    <property type="component" value="Unassembled WGS sequence"/>
</dbReference>
<keyword evidence="1" id="KW-0472">Membrane</keyword>
<dbReference type="RefSeq" id="WP_169560806.1">
    <property type="nucleotide sequence ID" value="NZ_BSNF01000006.1"/>
</dbReference>
<proteinExistence type="predicted"/>
<keyword evidence="3" id="KW-1185">Reference proteome</keyword>
<accession>A0ABQ5U4I6</accession>
<reference evidence="2" key="1">
    <citation type="journal article" date="2014" name="Int. J. Syst. Evol. Microbiol.">
        <title>Complete genome of a new Firmicutes species belonging to the dominant human colonic microbiota ('Ruminococcus bicirculans') reveals two chromosomes and a selective capacity to utilize plant glucans.</title>
        <authorList>
            <consortium name="NISC Comparative Sequencing Program"/>
            <person name="Wegmann U."/>
            <person name="Louis P."/>
            <person name="Goesmann A."/>
            <person name="Henrissat B."/>
            <person name="Duncan S.H."/>
            <person name="Flint H.J."/>
        </authorList>
    </citation>
    <scope>NUCLEOTIDE SEQUENCE</scope>
    <source>
        <strain evidence="2">NBRC 103408</strain>
    </source>
</reference>
<comment type="caution">
    <text evidence="2">The sequence shown here is derived from an EMBL/GenBank/DDBJ whole genome shotgun (WGS) entry which is preliminary data.</text>
</comment>
<dbReference type="EMBL" id="BSNF01000006">
    <property type="protein sequence ID" value="GLQ06661.1"/>
    <property type="molecule type" value="Genomic_DNA"/>
</dbReference>
<name>A0ABQ5U4I6_9PROT</name>
<evidence type="ECO:0000313" key="3">
    <source>
        <dbReference type="Proteomes" id="UP001161409"/>
    </source>
</evidence>
<evidence type="ECO:0000313" key="2">
    <source>
        <dbReference type="EMBL" id="GLQ06661.1"/>
    </source>
</evidence>
<reference evidence="2" key="2">
    <citation type="submission" date="2023-01" db="EMBL/GenBank/DDBJ databases">
        <title>Draft genome sequence of Sneathiella chinensis strain NBRC 103408.</title>
        <authorList>
            <person name="Sun Q."/>
            <person name="Mori K."/>
        </authorList>
    </citation>
    <scope>NUCLEOTIDE SEQUENCE</scope>
    <source>
        <strain evidence="2">NBRC 103408</strain>
    </source>
</reference>
<feature type="transmembrane region" description="Helical" evidence="1">
    <location>
        <begin position="20"/>
        <end position="39"/>
    </location>
</feature>
<organism evidence="2 3">
    <name type="scientific">Sneathiella chinensis</name>
    <dbReference type="NCBI Taxonomy" id="349750"/>
    <lineage>
        <taxon>Bacteria</taxon>
        <taxon>Pseudomonadati</taxon>
        <taxon>Pseudomonadota</taxon>
        <taxon>Alphaproteobacteria</taxon>
        <taxon>Sneathiellales</taxon>
        <taxon>Sneathiellaceae</taxon>
        <taxon>Sneathiella</taxon>
    </lineage>
</organism>
<evidence type="ECO:0000256" key="1">
    <source>
        <dbReference type="SAM" id="Phobius"/>
    </source>
</evidence>
<keyword evidence="1" id="KW-0812">Transmembrane</keyword>